<keyword evidence="1" id="KW-1133">Transmembrane helix</keyword>
<keyword evidence="3" id="KW-1185">Reference proteome</keyword>
<reference evidence="2" key="1">
    <citation type="journal article" date="2020" name="Stud. Mycol.">
        <title>101 Dothideomycetes genomes: a test case for predicting lifestyles and emergence of pathogens.</title>
        <authorList>
            <person name="Haridas S."/>
            <person name="Albert R."/>
            <person name="Binder M."/>
            <person name="Bloem J."/>
            <person name="Labutti K."/>
            <person name="Salamov A."/>
            <person name="Andreopoulos B."/>
            <person name="Baker S."/>
            <person name="Barry K."/>
            <person name="Bills G."/>
            <person name="Bluhm B."/>
            <person name="Cannon C."/>
            <person name="Castanera R."/>
            <person name="Culley D."/>
            <person name="Daum C."/>
            <person name="Ezra D."/>
            <person name="Gonzalez J."/>
            <person name="Henrissat B."/>
            <person name="Kuo A."/>
            <person name="Liang C."/>
            <person name="Lipzen A."/>
            <person name="Lutzoni F."/>
            <person name="Magnuson J."/>
            <person name="Mondo S."/>
            <person name="Nolan M."/>
            <person name="Ohm R."/>
            <person name="Pangilinan J."/>
            <person name="Park H.-J."/>
            <person name="Ramirez L."/>
            <person name="Alfaro M."/>
            <person name="Sun H."/>
            <person name="Tritt A."/>
            <person name="Yoshinaga Y."/>
            <person name="Zwiers L.-H."/>
            <person name="Turgeon B."/>
            <person name="Goodwin S."/>
            <person name="Spatafora J."/>
            <person name="Crous P."/>
            <person name="Grigoriev I."/>
        </authorList>
    </citation>
    <scope>NUCLEOTIDE SEQUENCE</scope>
    <source>
        <strain evidence="2">CBS 122368</strain>
    </source>
</reference>
<dbReference type="RefSeq" id="XP_033678565.1">
    <property type="nucleotide sequence ID" value="XM_033833985.1"/>
</dbReference>
<sequence>MTLKVVTKTGGQGRTMIRVQTADGKVKEWRKDGDGVYAVQINEGRNASRVGISVENHASPTIRVGTQNNGGVKVGGEGNNSNSNWGEFALRLSFAVIILFIAYLILRQ</sequence>
<accession>A0A6A6HZR0</accession>
<evidence type="ECO:0000313" key="3">
    <source>
        <dbReference type="Proteomes" id="UP000800094"/>
    </source>
</evidence>
<evidence type="ECO:0000256" key="1">
    <source>
        <dbReference type="SAM" id="Phobius"/>
    </source>
</evidence>
<name>A0A6A6HZR0_9PLEO</name>
<evidence type="ECO:0000313" key="2">
    <source>
        <dbReference type="EMBL" id="KAF2243561.1"/>
    </source>
</evidence>
<dbReference type="Proteomes" id="UP000800094">
    <property type="component" value="Unassembled WGS sequence"/>
</dbReference>
<protein>
    <submittedName>
        <fullName evidence="2">Uncharacterized protein</fullName>
    </submittedName>
</protein>
<organism evidence="2 3">
    <name type="scientific">Trematosphaeria pertusa</name>
    <dbReference type="NCBI Taxonomy" id="390896"/>
    <lineage>
        <taxon>Eukaryota</taxon>
        <taxon>Fungi</taxon>
        <taxon>Dikarya</taxon>
        <taxon>Ascomycota</taxon>
        <taxon>Pezizomycotina</taxon>
        <taxon>Dothideomycetes</taxon>
        <taxon>Pleosporomycetidae</taxon>
        <taxon>Pleosporales</taxon>
        <taxon>Massarineae</taxon>
        <taxon>Trematosphaeriaceae</taxon>
        <taxon>Trematosphaeria</taxon>
    </lineage>
</organism>
<dbReference type="AlphaFoldDB" id="A0A6A6HZR0"/>
<proteinExistence type="predicted"/>
<feature type="transmembrane region" description="Helical" evidence="1">
    <location>
        <begin position="88"/>
        <end position="106"/>
    </location>
</feature>
<dbReference type="EMBL" id="ML987205">
    <property type="protein sequence ID" value="KAF2243561.1"/>
    <property type="molecule type" value="Genomic_DNA"/>
</dbReference>
<gene>
    <name evidence="2" type="ORF">BU26DRAFT_570252</name>
</gene>
<dbReference type="GeneID" id="54587315"/>
<keyword evidence="1" id="KW-0812">Transmembrane</keyword>
<keyword evidence="1" id="KW-0472">Membrane</keyword>